<dbReference type="PANTHER" id="PTHR46796:SF12">
    <property type="entry name" value="HTH-TYPE DNA-BINDING TRANSCRIPTIONAL ACTIVATOR EUTR"/>
    <property type="match status" value="1"/>
</dbReference>
<evidence type="ECO:0000259" key="4">
    <source>
        <dbReference type="PROSITE" id="PS01124"/>
    </source>
</evidence>
<accession>A0AAU9AFW5</accession>
<feature type="domain" description="HTH araC/xylS-type" evidence="4">
    <location>
        <begin position="207"/>
        <end position="307"/>
    </location>
</feature>
<keyword evidence="3" id="KW-0804">Transcription</keyword>
<dbReference type="InterPro" id="IPR050204">
    <property type="entry name" value="AraC_XylS_family_regulators"/>
</dbReference>
<sequence>MLTNDPDQIARAIFDAFGEYDLSFPRRQHRVDAGIVIAPDEPVAISVSWFGTATRQVFSEQQRELYGFTTCLRGQGSMTQHGMDLAWKKGVTLPLQPLGPLRLETDAAFKCRDVVFDKAMLHDFYERWSGRPLDKQALVFDLAPFDGYLAAKWAQAMHVLGPSGGGCDLPPLAKATFAEYLMALLLECHPHSRRTLFSRPAPRRAVRDAVRYIEDNARHALSIGEVAQASGCSIRSLQIGFRCDLGTTPHAYLAKVRMALAKNDLERGEGAATVADVAYELGFRHLGRFSSEFRSRFGEYPSEVLRKNRARVNKPRDRV</sequence>
<dbReference type="Pfam" id="PF14525">
    <property type="entry name" value="AraC_binding_2"/>
    <property type="match status" value="1"/>
</dbReference>
<keyword evidence="1" id="KW-0805">Transcription regulation</keyword>
<evidence type="ECO:0000256" key="1">
    <source>
        <dbReference type="ARBA" id="ARBA00023015"/>
    </source>
</evidence>
<evidence type="ECO:0000256" key="2">
    <source>
        <dbReference type="ARBA" id="ARBA00023125"/>
    </source>
</evidence>
<dbReference type="AlphaFoldDB" id="A0AAU9AFW5"/>
<evidence type="ECO:0000256" key="3">
    <source>
        <dbReference type="ARBA" id="ARBA00023163"/>
    </source>
</evidence>
<evidence type="ECO:0000313" key="5">
    <source>
        <dbReference type="EMBL" id="BAV97671.1"/>
    </source>
</evidence>
<name>A0AAU9AFW5_LYSEN</name>
<reference evidence="5 6" key="1">
    <citation type="journal article" date="2017" name="DNA Res.">
        <title>Complete genome sequence and expression profile of the commercial lytic enzyme producer Lysobacter enzymogenes M497-1.</title>
        <authorList>
            <person name="Takami H."/>
            <person name="Toyoda A."/>
            <person name="Uchiyama I."/>
            <person name="Itoh T."/>
            <person name="Takaki Y."/>
            <person name="Arai W."/>
            <person name="Nishi S."/>
            <person name="Kawai M."/>
            <person name="Shinya K."/>
            <person name="Ikeda H."/>
        </authorList>
    </citation>
    <scope>NUCLEOTIDE SEQUENCE [LARGE SCALE GENOMIC DNA]</scope>
    <source>
        <strain evidence="5 6">M497-1</strain>
    </source>
</reference>
<dbReference type="PROSITE" id="PS01124">
    <property type="entry name" value="HTH_ARAC_FAMILY_2"/>
    <property type="match status" value="1"/>
</dbReference>
<gene>
    <name evidence="5" type="ORF">LEN_2184</name>
</gene>
<protein>
    <submittedName>
        <fullName evidence="5">AraC family transcriptional regulator</fullName>
    </submittedName>
</protein>
<dbReference type="GO" id="GO:0043565">
    <property type="term" value="F:sequence-specific DNA binding"/>
    <property type="evidence" value="ECO:0007669"/>
    <property type="project" value="InterPro"/>
</dbReference>
<dbReference type="InterPro" id="IPR018060">
    <property type="entry name" value="HTH_AraC"/>
</dbReference>
<proteinExistence type="predicted"/>
<organism evidence="5 6">
    <name type="scientific">Lysobacter enzymogenes</name>
    <dbReference type="NCBI Taxonomy" id="69"/>
    <lineage>
        <taxon>Bacteria</taxon>
        <taxon>Pseudomonadati</taxon>
        <taxon>Pseudomonadota</taxon>
        <taxon>Gammaproteobacteria</taxon>
        <taxon>Lysobacterales</taxon>
        <taxon>Lysobacteraceae</taxon>
        <taxon>Lysobacter</taxon>
    </lineage>
</organism>
<dbReference type="SUPFAM" id="SSF46689">
    <property type="entry name" value="Homeodomain-like"/>
    <property type="match status" value="2"/>
</dbReference>
<dbReference type="InterPro" id="IPR009057">
    <property type="entry name" value="Homeodomain-like_sf"/>
</dbReference>
<dbReference type="SMART" id="SM00342">
    <property type="entry name" value="HTH_ARAC"/>
    <property type="match status" value="1"/>
</dbReference>
<dbReference type="EMBL" id="AP014940">
    <property type="protein sequence ID" value="BAV97671.1"/>
    <property type="molecule type" value="Genomic_DNA"/>
</dbReference>
<dbReference type="PANTHER" id="PTHR46796">
    <property type="entry name" value="HTH-TYPE TRANSCRIPTIONAL ACTIVATOR RHAS-RELATED"/>
    <property type="match status" value="1"/>
</dbReference>
<dbReference type="KEGG" id="lem:LEN_2184"/>
<dbReference type="GO" id="GO:0003700">
    <property type="term" value="F:DNA-binding transcription factor activity"/>
    <property type="evidence" value="ECO:0007669"/>
    <property type="project" value="InterPro"/>
</dbReference>
<evidence type="ECO:0000313" key="6">
    <source>
        <dbReference type="Proteomes" id="UP000218824"/>
    </source>
</evidence>
<dbReference type="InterPro" id="IPR035418">
    <property type="entry name" value="AraC-bd_2"/>
</dbReference>
<dbReference type="Gene3D" id="1.10.10.60">
    <property type="entry name" value="Homeodomain-like"/>
    <property type="match status" value="1"/>
</dbReference>
<dbReference type="Pfam" id="PF12833">
    <property type="entry name" value="HTH_18"/>
    <property type="match status" value="1"/>
</dbReference>
<dbReference type="Proteomes" id="UP000218824">
    <property type="component" value="Chromosome"/>
</dbReference>
<keyword evidence="2" id="KW-0238">DNA-binding</keyword>